<accession>A0A6U4GIU2</accession>
<evidence type="ECO:0000256" key="1">
    <source>
        <dbReference type="SAM" id="SignalP"/>
    </source>
</evidence>
<name>A0A6U4GIU2_9STRA</name>
<dbReference type="Gene3D" id="3.40.50.300">
    <property type="entry name" value="P-loop containing nucleotide triphosphate hydrolases"/>
    <property type="match status" value="1"/>
</dbReference>
<dbReference type="AlphaFoldDB" id="A0A6U4GIU2"/>
<sequence>MRHALLLLAVVLVVTPPPPLLPARSTSCAAAAELVLPLAVRADVEALLARDALDLESCNEVFKYDYTRPEEICAAVALFRDGDPAGAARIVNAIVERMERPCRSESPDDVQACAFLAVLVAEGVRIEDEAMVGRAKDWFAFIRARNAQNKRPFSCLEMEQWKESGSSGIFVHVPRTGGTSLRRHLHDAGQATGVDTAMHVTAREMKLCDPVAFADFRVWSVVRSPWDRIVSAFYYLRKIGTSRSWQDTLFQRYLQRYETFEEFVLSGALEETQRWMTHMELMLSYFMDEAGQFLVDELYRFEDVVGSTNFFAAGAKERVNIAVADLTALPKPSLPMKYCHEFSPAVAAEVERVYNADIRALGYAFTCSRAELRSDPPEGRYRNPFSEPRPVGELILAHRHLNDVSMDFRAALRERRGLPYAEAMQGAAVPGDRDGLWYLAYLKENTQHRLVAAEIAATVRMPPVARTRDVTLYSTRHPAGFTSASKAKLQHDRDQLSFLQSTGRLPGLCLSHILDGYDSLLSSITSEQVWAKAISVSTAEAMSFSLNKLLHVPQGGPVPPPPIGATYPSLAPVGWWDIGQQLLEMKNSEARLFENALSAWATEELAAFFREATIWFESTDEVTVSATAEEGLLESPAMLRLVADLEHALAAPLAGMHLTSLRAAKSLEDFDQREPFLWQNMDGGVGASVSLIVPGQSPSGCGGFCSRPVQLTFQWSTHSFVSTDLEFRSFNPAELFPNDNTTLLFFV</sequence>
<evidence type="ECO:0000313" key="2">
    <source>
        <dbReference type="EMBL" id="CAD9255677.1"/>
    </source>
</evidence>
<proteinExistence type="predicted"/>
<dbReference type="EMBL" id="HBGJ01021608">
    <property type="protein sequence ID" value="CAD9255684.1"/>
    <property type="molecule type" value="Transcribed_RNA"/>
</dbReference>
<feature type="signal peptide" evidence="1">
    <location>
        <begin position="1"/>
        <end position="22"/>
    </location>
</feature>
<dbReference type="SUPFAM" id="SSF52540">
    <property type="entry name" value="P-loop containing nucleoside triphosphate hydrolases"/>
    <property type="match status" value="1"/>
</dbReference>
<feature type="chain" id="PRO_5036192128" description="Sulfotransferase domain-containing protein" evidence="1">
    <location>
        <begin position="23"/>
        <end position="747"/>
    </location>
</feature>
<keyword evidence="1" id="KW-0732">Signal</keyword>
<evidence type="ECO:0008006" key="5">
    <source>
        <dbReference type="Google" id="ProtNLM"/>
    </source>
</evidence>
<evidence type="ECO:0000313" key="4">
    <source>
        <dbReference type="EMBL" id="CAD9255684.1"/>
    </source>
</evidence>
<protein>
    <recommendedName>
        <fullName evidence="5">Sulfotransferase domain-containing protein</fullName>
    </recommendedName>
</protein>
<dbReference type="InterPro" id="IPR027417">
    <property type="entry name" value="P-loop_NTPase"/>
</dbReference>
<evidence type="ECO:0000313" key="3">
    <source>
        <dbReference type="EMBL" id="CAD9255678.1"/>
    </source>
</evidence>
<dbReference type="EMBL" id="HBGJ01021602">
    <property type="protein sequence ID" value="CAD9255678.1"/>
    <property type="molecule type" value="Transcribed_RNA"/>
</dbReference>
<organism evidence="4">
    <name type="scientific">Phaeomonas parva</name>
    <dbReference type="NCBI Taxonomy" id="124430"/>
    <lineage>
        <taxon>Eukaryota</taxon>
        <taxon>Sar</taxon>
        <taxon>Stramenopiles</taxon>
        <taxon>Ochrophyta</taxon>
        <taxon>Pinguiophyceae</taxon>
        <taxon>Pinguiochrysidales</taxon>
        <taxon>Pinguiochrysidaceae</taxon>
        <taxon>Phaeomonas</taxon>
    </lineage>
</organism>
<reference evidence="4" key="1">
    <citation type="submission" date="2021-01" db="EMBL/GenBank/DDBJ databases">
        <authorList>
            <person name="Corre E."/>
            <person name="Pelletier E."/>
            <person name="Niang G."/>
            <person name="Scheremetjew M."/>
            <person name="Finn R."/>
            <person name="Kale V."/>
            <person name="Holt S."/>
            <person name="Cochrane G."/>
            <person name="Meng A."/>
            <person name="Brown T."/>
            <person name="Cohen L."/>
        </authorList>
    </citation>
    <scope>NUCLEOTIDE SEQUENCE</scope>
    <source>
        <strain evidence="4">CCMP2877</strain>
    </source>
</reference>
<dbReference type="EMBL" id="HBGJ01021601">
    <property type="protein sequence ID" value="CAD9255677.1"/>
    <property type="molecule type" value="Transcribed_RNA"/>
</dbReference>
<gene>
    <name evidence="2" type="ORF">PPAR1163_LOCUS14047</name>
    <name evidence="3" type="ORF">PPAR1163_LOCUS14048</name>
    <name evidence="4" type="ORF">PPAR1163_LOCUS14054</name>
</gene>